<dbReference type="Gene3D" id="3.40.50.2000">
    <property type="entry name" value="Glycogen Phosphorylase B"/>
    <property type="match status" value="2"/>
</dbReference>
<dbReference type="CDD" id="cd03801">
    <property type="entry name" value="GT4_PimA-like"/>
    <property type="match status" value="1"/>
</dbReference>
<keyword evidence="4" id="KW-1185">Reference proteome</keyword>
<dbReference type="PANTHER" id="PTHR12526:SF630">
    <property type="entry name" value="GLYCOSYLTRANSFERASE"/>
    <property type="match status" value="1"/>
</dbReference>
<dbReference type="GO" id="GO:0016757">
    <property type="term" value="F:glycosyltransferase activity"/>
    <property type="evidence" value="ECO:0007669"/>
    <property type="project" value="InterPro"/>
</dbReference>
<dbReference type="EMBL" id="VJZT01000003">
    <property type="protein sequence ID" value="TRX41262.1"/>
    <property type="molecule type" value="Genomic_DNA"/>
</dbReference>
<dbReference type="OrthoDB" id="502646at2"/>
<keyword evidence="3" id="KW-0808">Transferase</keyword>
<gene>
    <name evidence="3" type="ORF">FNW21_03970</name>
</gene>
<evidence type="ECO:0000313" key="3">
    <source>
        <dbReference type="EMBL" id="TRX41262.1"/>
    </source>
</evidence>
<organism evidence="3 4">
    <name type="scientific">Flavobacterium restrictum</name>
    <dbReference type="NCBI Taxonomy" id="2594428"/>
    <lineage>
        <taxon>Bacteria</taxon>
        <taxon>Pseudomonadati</taxon>
        <taxon>Bacteroidota</taxon>
        <taxon>Flavobacteriia</taxon>
        <taxon>Flavobacteriales</taxon>
        <taxon>Flavobacteriaceae</taxon>
        <taxon>Flavobacterium</taxon>
    </lineage>
</organism>
<reference evidence="3 4" key="1">
    <citation type="submission" date="2019-07" db="EMBL/GenBank/DDBJ databases">
        <title>Novel species of Flavobacterium.</title>
        <authorList>
            <person name="Liu Q."/>
            <person name="Xin Y.-H."/>
        </authorList>
    </citation>
    <scope>NUCLEOTIDE SEQUENCE [LARGE SCALE GENOMIC DNA]</scope>
    <source>
        <strain evidence="3 4">LB1R34</strain>
    </source>
</reference>
<accession>A0A553E8E8</accession>
<dbReference type="Proteomes" id="UP000316371">
    <property type="component" value="Unassembled WGS sequence"/>
</dbReference>
<proteinExistence type="predicted"/>
<dbReference type="Pfam" id="PF13439">
    <property type="entry name" value="Glyco_transf_4"/>
    <property type="match status" value="1"/>
</dbReference>
<dbReference type="InterPro" id="IPR001296">
    <property type="entry name" value="Glyco_trans_1"/>
</dbReference>
<dbReference type="PANTHER" id="PTHR12526">
    <property type="entry name" value="GLYCOSYLTRANSFERASE"/>
    <property type="match status" value="1"/>
</dbReference>
<evidence type="ECO:0000313" key="4">
    <source>
        <dbReference type="Proteomes" id="UP000316371"/>
    </source>
</evidence>
<evidence type="ECO:0000259" key="1">
    <source>
        <dbReference type="Pfam" id="PF00534"/>
    </source>
</evidence>
<sequence length="381" mass="42945">MHVCYLTNEYPKPGYPHGGIGSFVKTVAAPLAQRGYQVSVIGINYTADQEELLEDGVHIYRIKKEIKKGWTWWHNFNRISKKIAAIHQEQPISIVETSELGLAFLKKAPGIKYVIRLHGGHHFFAESEDRKVNFWKGWQEKRSFRKADAFVAVSNYVKTHTENYLSYHNKEVTLISYPINTSLFQPLGIPIVKHQIAFAGTVCKKKGIVELIRAFELVNQKFPKATLMIYGRDWLFPNGESFIRMLKQTEMTRLGTVADAITFVGPVAFESIPVKYAQAEVCVFPSHMETQGLVAPEAMAMGKAVVFTQLGPGPETIVDLETGLLCDPYSPADIAKKIVWVFENQLAAATMGNKAKDFVTHKYGLETILEKNINFYNAILD</sequence>
<dbReference type="AlphaFoldDB" id="A0A553E8E8"/>
<evidence type="ECO:0000259" key="2">
    <source>
        <dbReference type="Pfam" id="PF13439"/>
    </source>
</evidence>
<dbReference type="InterPro" id="IPR028098">
    <property type="entry name" value="Glyco_trans_4-like_N"/>
</dbReference>
<protein>
    <submittedName>
        <fullName evidence="3">Glycosyltransferase family 4 protein</fullName>
    </submittedName>
</protein>
<comment type="caution">
    <text evidence="3">The sequence shown here is derived from an EMBL/GenBank/DDBJ whole genome shotgun (WGS) entry which is preliminary data.</text>
</comment>
<dbReference type="RefSeq" id="WP_144255450.1">
    <property type="nucleotide sequence ID" value="NZ_VJZT01000003.1"/>
</dbReference>
<dbReference type="Pfam" id="PF00534">
    <property type="entry name" value="Glycos_transf_1"/>
    <property type="match status" value="1"/>
</dbReference>
<feature type="domain" description="Glycosyltransferase subfamily 4-like N-terminal" evidence="2">
    <location>
        <begin position="18"/>
        <end position="182"/>
    </location>
</feature>
<dbReference type="SUPFAM" id="SSF53756">
    <property type="entry name" value="UDP-Glycosyltransferase/glycogen phosphorylase"/>
    <property type="match status" value="1"/>
</dbReference>
<name>A0A553E8E8_9FLAO</name>
<feature type="domain" description="Glycosyl transferase family 1" evidence="1">
    <location>
        <begin position="185"/>
        <end position="357"/>
    </location>
</feature>